<dbReference type="RefSeq" id="WP_140868952.1">
    <property type="nucleotide sequence ID" value="NZ_RCZK01000003.1"/>
</dbReference>
<dbReference type="OrthoDB" id="9784724at2"/>
<proteinExistence type="predicted"/>
<protein>
    <submittedName>
        <fullName evidence="1">Uncharacterized protein</fullName>
    </submittedName>
</protein>
<gene>
    <name evidence="1" type="ORF">EAH84_05485</name>
</gene>
<name>A0A502CLC7_9SPHN</name>
<reference evidence="1 2" key="1">
    <citation type="journal article" date="2019" name="Environ. Microbiol.">
        <title>Species interactions and distinct microbial communities in high Arctic permafrost affected cryosols are associated with the CH4 and CO2 gas fluxes.</title>
        <authorList>
            <person name="Altshuler I."/>
            <person name="Hamel J."/>
            <person name="Turney S."/>
            <person name="Magnuson E."/>
            <person name="Levesque R."/>
            <person name="Greer C."/>
            <person name="Whyte L.G."/>
        </authorList>
    </citation>
    <scope>NUCLEOTIDE SEQUENCE [LARGE SCALE GENOMIC DNA]</scope>
    <source>
        <strain evidence="1 2">S5.1</strain>
    </source>
</reference>
<dbReference type="Proteomes" id="UP000318413">
    <property type="component" value="Unassembled WGS sequence"/>
</dbReference>
<dbReference type="EMBL" id="RCZK01000003">
    <property type="protein sequence ID" value="TPG13633.1"/>
    <property type="molecule type" value="Genomic_DNA"/>
</dbReference>
<accession>A0A502CLC7</accession>
<comment type="caution">
    <text evidence="1">The sequence shown here is derived from an EMBL/GenBank/DDBJ whole genome shotgun (WGS) entry which is preliminary data.</text>
</comment>
<keyword evidence="2" id="KW-1185">Reference proteome</keyword>
<dbReference type="AlphaFoldDB" id="A0A502CLC7"/>
<evidence type="ECO:0000313" key="1">
    <source>
        <dbReference type="EMBL" id="TPG13633.1"/>
    </source>
</evidence>
<organism evidence="1 2">
    <name type="scientific">Sphingomonas oligophenolica</name>
    <dbReference type="NCBI Taxonomy" id="301154"/>
    <lineage>
        <taxon>Bacteria</taxon>
        <taxon>Pseudomonadati</taxon>
        <taxon>Pseudomonadota</taxon>
        <taxon>Alphaproteobacteria</taxon>
        <taxon>Sphingomonadales</taxon>
        <taxon>Sphingomonadaceae</taxon>
        <taxon>Sphingomonas</taxon>
    </lineage>
</organism>
<sequence length="548" mass="61526">MGRQTYLLRKNGRYHFRRRFSFGSDNRQPIMVALGTADPADARRIVNRLAVRWDAITMQVEQSIERGTLTLDEQRALFRQGLEHELADATRHVTAPRRPDIDEAAFSKVAVAAYTIVGSVPHDTAELSPEIIEDHIDDTWTDSERRLLMNMLRLYITPMTVSRSDAVDALEALGTPINDATATEARWSLIRGRIEAQKRAPLVDHPLFADRDVPGLRLLEDDLVQQARHVTPLRPAAGNLAPALPTAEPSSSAGNGYFARSTTIRFSDQIDAVLATMVLNKKYAPDNGQRRRILETFAWITHDKALSDYGPEDRIAFVKAMTDIPNTIRFGKLGKSGPMKMPFDATAFGAPTSDTLRSGRTINRDLIILAAAEEVLHETHWRPRYGGDKVLSFLKSWTKIEDDFANPKRVPWTPAHLRTMYSLPLWQGGGGANNRIKPFPATKVFQDAAYWLPLFGTYMGVAREEGAGFEIADFNFECEVPYVLVQANMTRSKDGGITKGGLKRKARHRVMPLHPQLLRLGIQRYVEAIEAEGHSMVYKAIDHVGFYR</sequence>
<evidence type="ECO:0000313" key="2">
    <source>
        <dbReference type="Proteomes" id="UP000318413"/>
    </source>
</evidence>